<sequence length="114" mass="12096">MTDTEHCSSERVSQAAASYGTTKCAETNLRHGRGSGESDLCDASISGDDRVELRAVRCQSGNDRLGVRGAIKIGDNTLRRASYEAIFSLSRALGKTVLSGWKTNIGPGCCSLLV</sequence>
<dbReference type="Proteomes" id="UP001642360">
    <property type="component" value="Unassembled WGS sequence"/>
</dbReference>
<dbReference type="EMBL" id="CAUOFW020009520">
    <property type="protein sequence ID" value="CAK9186309.1"/>
    <property type="molecule type" value="Genomic_DNA"/>
</dbReference>
<dbReference type="AlphaFoldDB" id="A0ABC8UZ72"/>
<accession>A0ABC8UZ72</accession>
<evidence type="ECO:0000313" key="2">
    <source>
        <dbReference type="Proteomes" id="UP001642360"/>
    </source>
</evidence>
<organism evidence="1 2">
    <name type="scientific">Ilex paraguariensis</name>
    <name type="common">yerba mate</name>
    <dbReference type="NCBI Taxonomy" id="185542"/>
    <lineage>
        <taxon>Eukaryota</taxon>
        <taxon>Viridiplantae</taxon>
        <taxon>Streptophyta</taxon>
        <taxon>Embryophyta</taxon>
        <taxon>Tracheophyta</taxon>
        <taxon>Spermatophyta</taxon>
        <taxon>Magnoliopsida</taxon>
        <taxon>eudicotyledons</taxon>
        <taxon>Gunneridae</taxon>
        <taxon>Pentapetalae</taxon>
        <taxon>asterids</taxon>
        <taxon>campanulids</taxon>
        <taxon>Aquifoliales</taxon>
        <taxon>Aquifoliaceae</taxon>
        <taxon>Ilex</taxon>
    </lineage>
</organism>
<gene>
    <name evidence="1" type="ORF">ILEXP_LOCUS56790</name>
</gene>
<name>A0ABC8UZ72_9AQUA</name>
<proteinExistence type="predicted"/>
<protein>
    <submittedName>
        <fullName evidence="1">Uncharacterized protein</fullName>
    </submittedName>
</protein>
<keyword evidence="2" id="KW-1185">Reference proteome</keyword>
<comment type="caution">
    <text evidence="1">The sequence shown here is derived from an EMBL/GenBank/DDBJ whole genome shotgun (WGS) entry which is preliminary data.</text>
</comment>
<reference evidence="1 2" key="1">
    <citation type="submission" date="2024-02" db="EMBL/GenBank/DDBJ databases">
        <authorList>
            <person name="Vignale AGUSTIN F."/>
            <person name="Sosa J E."/>
            <person name="Modenutti C."/>
        </authorList>
    </citation>
    <scope>NUCLEOTIDE SEQUENCE [LARGE SCALE GENOMIC DNA]</scope>
</reference>
<evidence type="ECO:0000313" key="1">
    <source>
        <dbReference type="EMBL" id="CAK9186309.1"/>
    </source>
</evidence>